<comment type="caution">
    <text evidence="2">The sequence shown here is derived from an EMBL/GenBank/DDBJ whole genome shotgun (WGS) entry which is preliminary data.</text>
</comment>
<proteinExistence type="predicted"/>
<feature type="region of interest" description="Disordered" evidence="1">
    <location>
        <begin position="1"/>
        <end position="133"/>
    </location>
</feature>
<reference evidence="2" key="1">
    <citation type="journal article" date="2023" name="Mol. Phylogenet. Evol.">
        <title>Genome-scale phylogeny and comparative genomics of the fungal order Sordariales.</title>
        <authorList>
            <person name="Hensen N."/>
            <person name="Bonometti L."/>
            <person name="Westerberg I."/>
            <person name="Brannstrom I.O."/>
            <person name="Guillou S."/>
            <person name="Cros-Aarteil S."/>
            <person name="Calhoun S."/>
            <person name="Haridas S."/>
            <person name="Kuo A."/>
            <person name="Mondo S."/>
            <person name="Pangilinan J."/>
            <person name="Riley R."/>
            <person name="LaButti K."/>
            <person name="Andreopoulos B."/>
            <person name="Lipzen A."/>
            <person name="Chen C."/>
            <person name="Yan M."/>
            <person name="Daum C."/>
            <person name="Ng V."/>
            <person name="Clum A."/>
            <person name="Steindorff A."/>
            <person name="Ohm R.A."/>
            <person name="Martin F."/>
            <person name="Silar P."/>
            <person name="Natvig D.O."/>
            <person name="Lalanne C."/>
            <person name="Gautier V."/>
            <person name="Ament-Velasquez S.L."/>
            <person name="Kruys A."/>
            <person name="Hutchinson M.I."/>
            <person name="Powell A.J."/>
            <person name="Barry K."/>
            <person name="Miller A.N."/>
            <person name="Grigoriev I.V."/>
            <person name="Debuchy R."/>
            <person name="Gladieux P."/>
            <person name="Hiltunen Thoren M."/>
            <person name="Johannesson H."/>
        </authorList>
    </citation>
    <scope>NUCLEOTIDE SEQUENCE</scope>
    <source>
        <strain evidence="2">SMH4131-1</strain>
    </source>
</reference>
<reference evidence="2" key="2">
    <citation type="submission" date="2023-06" db="EMBL/GenBank/DDBJ databases">
        <authorList>
            <consortium name="Lawrence Berkeley National Laboratory"/>
            <person name="Haridas S."/>
            <person name="Hensen N."/>
            <person name="Bonometti L."/>
            <person name="Westerberg I."/>
            <person name="Brannstrom I.O."/>
            <person name="Guillou S."/>
            <person name="Cros-Aarteil S."/>
            <person name="Calhoun S."/>
            <person name="Kuo A."/>
            <person name="Mondo S."/>
            <person name="Pangilinan J."/>
            <person name="Riley R."/>
            <person name="Labutti K."/>
            <person name="Andreopoulos B."/>
            <person name="Lipzen A."/>
            <person name="Chen C."/>
            <person name="Yanf M."/>
            <person name="Daum C."/>
            <person name="Ng V."/>
            <person name="Clum A."/>
            <person name="Steindorff A."/>
            <person name="Ohm R."/>
            <person name="Martin F."/>
            <person name="Silar P."/>
            <person name="Natvig D."/>
            <person name="Lalanne C."/>
            <person name="Gautier V."/>
            <person name="Ament-Velasquez S.L."/>
            <person name="Kruys A."/>
            <person name="Hutchinson M.I."/>
            <person name="Powell A.J."/>
            <person name="Barry K."/>
            <person name="Miller A.N."/>
            <person name="Grigoriev I.V."/>
            <person name="Debuchy R."/>
            <person name="Gladieux P."/>
            <person name="Thoren M.H."/>
            <person name="Johannesson H."/>
        </authorList>
    </citation>
    <scope>NUCLEOTIDE SEQUENCE</scope>
    <source>
        <strain evidence="2">SMH4131-1</strain>
    </source>
</reference>
<dbReference type="EMBL" id="JAUEPO010000004">
    <property type="protein sequence ID" value="KAK3323632.1"/>
    <property type="molecule type" value="Genomic_DNA"/>
</dbReference>
<dbReference type="Proteomes" id="UP001286456">
    <property type="component" value="Unassembled WGS sequence"/>
</dbReference>
<evidence type="ECO:0000313" key="2">
    <source>
        <dbReference type="EMBL" id="KAK3323632.1"/>
    </source>
</evidence>
<name>A0AAE0IEN8_9PEZI</name>
<keyword evidence="3" id="KW-1185">Reference proteome</keyword>
<accession>A0AAE0IEN8</accession>
<protein>
    <submittedName>
        <fullName evidence="2">Uncharacterized protein</fullName>
    </submittedName>
</protein>
<sequence length="424" mass="47707">MRYQTPPPAQWSTDSEIRPSIEDSPPLSDISENVDMIYVKREFDWDSSSSDDDTLVLRGGAPAKRAKPAKQPKQAKQGKKQAKQVKGSSLSARFKVPAQPDVEGADEDGDDDGGGDGKKEDKDSDSDWDGYGQTPDLLEEYERALDKIPGSKQWNEIQKKLHKLIWLRGNHPVLPSWWRISLKMWGVTQGHLDHVFAPPGSKKRVAIHAYGNHVAASKALESLFNLTQTVKDYEELGFTERIGPTVVKGIMNYYKWAMRDAKLTKVGIFPTLVVKNYPPSFRRFDLPSGTGPVDEGSLTAAERQQLFTEAVVADIQERLIAMGDAWRDILRDHRTNSWLMAPPTLFAIAVVQHLALVVTLDPRDEPKRPVVVIEQIRFNDRGLWLWNALSVAVAINILRDEVYKLENLKLIADELYESSSDPDL</sequence>
<evidence type="ECO:0000313" key="3">
    <source>
        <dbReference type="Proteomes" id="UP001286456"/>
    </source>
</evidence>
<dbReference type="AlphaFoldDB" id="A0AAE0IEN8"/>
<gene>
    <name evidence="2" type="ORF">B0T19DRAFT_210625</name>
</gene>
<feature type="compositionally biased region" description="Acidic residues" evidence="1">
    <location>
        <begin position="103"/>
        <end position="114"/>
    </location>
</feature>
<organism evidence="2 3">
    <name type="scientific">Cercophora scortea</name>
    <dbReference type="NCBI Taxonomy" id="314031"/>
    <lineage>
        <taxon>Eukaryota</taxon>
        <taxon>Fungi</taxon>
        <taxon>Dikarya</taxon>
        <taxon>Ascomycota</taxon>
        <taxon>Pezizomycotina</taxon>
        <taxon>Sordariomycetes</taxon>
        <taxon>Sordariomycetidae</taxon>
        <taxon>Sordariales</taxon>
        <taxon>Lasiosphaeriaceae</taxon>
        <taxon>Cercophora</taxon>
    </lineage>
</organism>
<evidence type="ECO:0000256" key="1">
    <source>
        <dbReference type="SAM" id="MobiDB-lite"/>
    </source>
</evidence>